<dbReference type="EMBL" id="BDIP01007822">
    <property type="protein sequence ID" value="GIQ91499.1"/>
    <property type="molecule type" value="Genomic_DNA"/>
</dbReference>
<sequence length="88" mass="9751">AKVLVYSQFVLMLDLIGEALKRANHKYCRLDGSTAALDRQRLIDTFNTDPSVFVFLLSTHAGGLGLNLAAASYVIIYDSDYNPQNDIQ</sequence>
<organism evidence="3 4">
    <name type="scientific">Kipferlia bialata</name>
    <dbReference type="NCBI Taxonomy" id="797122"/>
    <lineage>
        <taxon>Eukaryota</taxon>
        <taxon>Metamonada</taxon>
        <taxon>Carpediemonas-like organisms</taxon>
        <taxon>Kipferlia</taxon>
    </lineage>
</organism>
<keyword evidence="1" id="KW-0378">Hydrolase</keyword>
<dbReference type="InterPro" id="IPR027417">
    <property type="entry name" value="P-loop_NTPase"/>
</dbReference>
<feature type="non-terminal residue" evidence="3">
    <location>
        <position position="1"/>
    </location>
</feature>
<dbReference type="AlphaFoldDB" id="A0A9K3GPS4"/>
<accession>A0A9K3GPS4</accession>
<dbReference type="GO" id="GO:0016787">
    <property type="term" value="F:hydrolase activity"/>
    <property type="evidence" value="ECO:0007669"/>
    <property type="project" value="UniProtKB-KW"/>
</dbReference>
<protein>
    <recommendedName>
        <fullName evidence="2">Helicase C-terminal domain-containing protein</fullName>
    </recommendedName>
</protein>
<dbReference type="OrthoDB" id="448448at2759"/>
<comment type="caution">
    <text evidence="3">The sequence shown here is derived from an EMBL/GenBank/DDBJ whole genome shotgun (WGS) entry which is preliminary data.</text>
</comment>
<keyword evidence="4" id="KW-1185">Reference proteome</keyword>
<feature type="non-terminal residue" evidence="3">
    <location>
        <position position="88"/>
    </location>
</feature>
<dbReference type="PANTHER" id="PTHR10799">
    <property type="entry name" value="SNF2/RAD54 HELICASE FAMILY"/>
    <property type="match status" value="1"/>
</dbReference>
<dbReference type="Gene3D" id="3.40.50.300">
    <property type="entry name" value="P-loop containing nucleotide triphosphate hydrolases"/>
    <property type="match status" value="1"/>
</dbReference>
<dbReference type="Proteomes" id="UP000265618">
    <property type="component" value="Unassembled WGS sequence"/>
</dbReference>
<gene>
    <name evidence="3" type="ORF">KIPB_014779</name>
</gene>
<dbReference type="InterPro" id="IPR001650">
    <property type="entry name" value="Helicase_C-like"/>
</dbReference>
<evidence type="ECO:0000259" key="2">
    <source>
        <dbReference type="PROSITE" id="PS51194"/>
    </source>
</evidence>
<evidence type="ECO:0000313" key="4">
    <source>
        <dbReference type="Proteomes" id="UP000265618"/>
    </source>
</evidence>
<feature type="domain" description="Helicase C-terminal" evidence="2">
    <location>
        <begin position="1"/>
        <end position="88"/>
    </location>
</feature>
<name>A0A9K3GPS4_9EUKA</name>
<evidence type="ECO:0000313" key="3">
    <source>
        <dbReference type="EMBL" id="GIQ91499.1"/>
    </source>
</evidence>
<dbReference type="SMART" id="SM00490">
    <property type="entry name" value="HELICc"/>
    <property type="match status" value="1"/>
</dbReference>
<reference evidence="3 4" key="1">
    <citation type="journal article" date="2018" name="PLoS ONE">
        <title>The draft genome of Kipferlia bialata reveals reductive genome evolution in fornicate parasites.</title>
        <authorList>
            <person name="Tanifuji G."/>
            <person name="Takabayashi S."/>
            <person name="Kume K."/>
            <person name="Takagi M."/>
            <person name="Nakayama T."/>
            <person name="Kamikawa R."/>
            <person name="Inagaki Y."/>
            <person name="Hashimoto T."/>
        </authorList>
    </citation>
    <scope>NUCLEOTIDE SEQUENCE [LARGE SCALE GENOMIC DNA]</scope>
    <source>
        <strain evidence="3">NY0173</strain>
    </source>
</reference>
<dbReference type="Pfam" id="PF00271">
    <property type="entry name" value="Helicase_C"/>
    <property type="match status" value="1"/>
</dbReference>
<dbReference type="SUPFAM" id="SSF52540">
    <property type="entry name" value="P-loop containing nucleoside triphosphate hydrolases"/>
    <property type="match status" value="1"/>
</dbReference>
<proteinExistence type="predicted"/>
<dbReference type="InterPro" id="IPR049730">
    <property type="entry name" value="SNF2/RAD54-like_C"/>
</dbReference>
<evidence type="ECO:0000256" key="1">
    <source>
        <dbReference type="ARBA" id="ARBA00022801"/>
    </source>
</evidence>
<dbReference type="PROSITE" id="PS51194">
    <property type="entry name" value="HELICASE_CTER"/>
    <property type="match status" value="1"/>
</dbReference>
<dbReference type="CDD" id="cd18793">
    <property type="entry name" value="SF2_C_SNF"/>
    <property type="match status" value="1"/>
</dbReference>